<evidence type="ECO:0000313" key="6">
    <source>
        <dbReference type="EMBL" id="TFE88626.1"/>
    </source>
</evidence>
<feature type="region of interest" description="Disordered" evidence="4">
    <location>
        <begin position="1"/>
        <end position="21"/>
    </location>
</feature>
<dbReference type="GO" id="GO:0003700">
    <property type="term" value="F:DNA-binding transcription factor activity"/>
    <property type="evidence" value="ECO:0007669"/>
    <property type="project" value="InterPro"/>
</dbReference>
<dbReference type="GO" id="GO:0003677">
    <property type="term" value="F:DNA binding"/>
    <property type="evidence" value="ECO:0007669"/>
    <property type="project" value="UniProtKB-KW"/>
</dbReference>
<accession>A0A4Y8Q4L2</accession>
<evidence type="ECO:0000256" key="3">
    <source>
        <dbReference type="ARBA" id="ARBA00023163"/>
    </source>
</evidence>
<dbReference type="SMART" id="SM00347">
    <property type="entry name" value="HTH_MARR"/>
    <property type="match status" value="1"/>
</dbReference>
<keyword evidence="3" id="KW-0804">Transcription</keyword>
<keyword evidence="1" id="KW-0805">Transcription regulation</keyword>
<dbReference type="PRINTS" id="PR00598">
    <property type="entry name" value="HTHMARR"/>
</dbReference>
<dbReference type="PROSITE" id="PS01117">
    <property type="entry name" value="HTH_MARR_1"/>
    <property type="match status" value="1"/>
</dbReference>
<proteinExistence type="predicted"/>
<evidence type="ECO:0000256" key="4">
    <source>
        <dbReference type="SAM" id="MobiDB-lite"/>
    </source>
</evidence>
<dbReference type="PANTHER" id="PTHR33164:SF57">
    <property type="entry name" value="MARR-FAMILY TRANSCRIPTIONAL REGULATOR"/>
    <property type="match status" value="1"/>
</dbReference>
<feature type="domain" description="HTH marR-type" evidence="5">
    <location>
        <begin position="26"/>
        <end position="159"/>
    </location>
</feature>
<dbReference type="OrthoDB" id="6462103at2"/>
<dbReference type="PANTHER" id="PTHR33164">
    <property type="entry name" value="TRANSCRIPTIONAL REGULATOR, MARR FAMILY"/>
    <property type="match status" value="1"/>
</dbReference>
<evidence type="ECO:0000256" key="2">
    <source>
        <dbReference type="ARBA" id="ARBA00023125"/>
    </source>
</evidence>
<dbReference type="GO" id="GO:0006950">
    <property type="term" value="P:response to stress"/>
    <property type="evidence" value="ECO:0007669"/>
    <property type="project" value="TreeGrafter"/>
</dbReference>
<dbReference type="SUPFAM" id="SSF46785">
    <property type="entry name" value="Winged helix' DNA-binding domain"/>
    <property type="match status" value="1"/>
</dbReference>
<dbReference type="InterPro" id="IPR039422">
    <property type="entry name" value="MarR/SlyA-like"/>
</dbReference>
<reference evidence="6 7" key="1">
    <citation type="submission" date="2017-03" db="EMBL/GenBank/DDBJ databases">
        <title>Isolation of Levoglucosan Utilizing Bacteria.</title>
        <authorList>
            <person name="Arya A.S."/>
        </authorList>
    </citation>
    <scope>NUCLEOTIDE SEQUENCE [LARGE SCALE GENOMIC DNA]</scope>
    <source>
        <strain evidence="6 7">MEC069</strain>
    </source>
</reference>
<dbReference type="Pfam" id="PF01047">
    <property type="entry name" value="MarR"/>
    <property type="match status" value="1"/>
</dbReference>
<evidence type="ECO:0000259" key="5">
    <source>
        <dbReference type="PROSITE" id="PS50995"/>
    </source>
</evidence>
<dbReference type="Proteomes" id="UP000298246">
    <property type="component" value="Unassembled WGS sequence"/>
</dbReference>
<gene>
    <name evidence="6" type="ORF">B5M42_09265</name>
</gene>
<dbReference type="PROSITE" id="PS50995">
    <property type="entry name" value="HTH_MARR_2"/>
    <property type="match status" value="1"/>
</dbReference>
<dbReference type="EMBL" id="MYFO01000009">
    <property type="protein sequence ID" value="TFE88626.1"/>
    <property type="molecule type" value="Genomic_DNA"/>
</dbReference>
<dbReference type="InterPro" id="IPR000835">
    <property type="entry name" value="HTH_MarR-typ"/>
</dbReference>
<name>A0A4Y8Q4L2_9BACL</name>
<dbReference type="AlphaFoldDB" id="A0A4Y8Q4L2"/>
<comment type="caution">
    <text evidence="6">The sequence shown here is derived from an EMBL/GenBank/DDBJ whole genome shotgun (WGS) entry which is preliminary data.</text>
</comment>
<protein>
    <recommendedName>
        <fullName evidence="5">HTH marR-type domain-containing protein</fullName>
    </recommendedName>
</protein>
<keyword evidence="7" id="KW-1185">Reference proteome</keyword>
<dbReference type="InterPro" id="IPR036390">
    <property type="entry name" value="WH_DNA-bd_sf"/>
</dbReference>
<sequence>MNASSERVRSMTQDVERDQALEQSHTDRIREFLLAMGHSLQQYQHSFACSAELPRHEFNVLFVLHQKGPLVCKEIAHEVPAISLSTLTRLLDSLEHKGLIERSLDPNDRRSFIIAPTEDARELMEGFPQHVDCFVQRVARALTPAEQELFTSLLTKIKSQL</sequence>
<dbReference type="InterPro" id="IPR036388">
    <property type="entry name" value="WH-like_DNA-bd_sf"/>
</dbReference>
<evidence type="ECO:0000256" key="1">
    <source>
        <dbReference type="ARBA" id="ARBA00023015"/>
    </source>
</evidence>
<dbReference type="InterPro" id="IPR023187">
    <property type="entry name" value="Tscrpt_reg_MarR-type_CS"/>
</dbReference>
<keyword evidence="2" id="KW-0238">DNA-binding</keyword>
<evidence type="ECO:0000313" key="7">
    <source>
        <dbReference type="Proteomes" id="UP000298246"/>
    </source>
</evidence>
<dbReference type="Gene3D" id="1.10.10.10">
    <property type="entry name" value="Winged helix-like DNA-binding domain superfamily/Winged helix DNA-binding domain"/>
    <property type="match status" value="1"/>
</dbReference>
<organism evidence="6 7">
    <name type="scientific">Paenibacillus athensensis</name>
    <dbReference type="NCBI Taxonomy" id="1967502"/>
    <lineage>
        <taxon>Bacteria</taxon>
        <taxon>Bacillati</taxon>
        <taxon>Bacillota</taxon>
        <taxon>Bacilli</taxon>
        <taxon>Bacillales</taxon>
        <taxon>Paenibacillaceae</taxon>
        <taxon>Paenibacillus</taxon>
    </lineage>
</organism>